<reference evidence="1 2" key="1">
    <citation type="submission" date="2015-07" db="EMBL/GenBank/DDBJ databases">
        <title>High-quality draft genome sequence of Oceanobacillus caeni HM6, a bacillus isolated from a human feces.</title>
        <authorList>
            <person name="Kumar J."/>
            <person name="Verma M.K."/>
            <person name="Pandey R."/>
            <person name="Bhambi M."/>
            <person name="Chauhan N."/>
        </authorList>
    </citation>
    <scope>NUCLEOTIDE SEQUENCE [LARGE SCALE GENOMIC DNA]</scope>
    <source>
        <strain evidence="1 2">HM6</strain>
    </source>
</reference>
<dbReference type="RefSeq" id="WP_060668622.1">
    <property type="nucleotide sequence ID" value="NZ_JARTGE010000069.1"/>
</dbReference>
<evidence type="ECO:0000313" key="2">
    <source>
        <dbReference type="Proteomes" id="UP000037854"/>
    </source>
</evidence>
<accession>A0ABR5MID3</accession>
<evidence type="ECO:0000313" key="1">
    <source>
        <dbReference type="EMBL" id="KPH74281.1"/>
    </source>
</evidence>
<proteinExistence type="predicted"/>
<dbReference type="Gene3D" id="3.90.1720.10">
    <property type="entry name" value="endopeptidase domain like (from Nostoc punctiforme)"/>
    <property type="match status" value="1"/>
</dbReference>
<dbReference type="EMBL" id="LGTK01000034">
    <property type="protein sequence ID" value="KPH74281.1"/>
    <property type="molecule type" value="Genomic_DNA"/>
</dbReference>
<comment type="caution">
    <text evidence="1">The sequence shown here is derived from an EMBL/GenBank/DDBJ whole genome shotgun (WGS) entry which is preliminary data.</text>
</comment>
<sequence length="204" mass="24252">MEEKVIYLLFTNTGTLLTRVIRLFTGQSLTHVSISFDQQLIDVYSFGRKNVRNPFIGGFVKEDVRCGFLRKSECEIYQLAVEDLEYHRILERICEMEAKKDAYKYNFIGLFGVLLQIEWKRRNAFFCSQFIASLLNEVKQIQFSKSICFVKPEDIRMLEGLHLMYKGVLESYYKEEMEEEEQLQRFFLPFYLSKKLKRIKIAKG</sequence>
<keyword evidence="2" id="KW-1185">Reference proteome</keyword>
<gene>
    <name evidence="1" type="ORF">AFL42_10635</name>
</gene>
<protein>
    <submittedName>
        <fullName evidence="1">Uncharacterized protein</fullName>
    </submittedName>
</protein>
<dbReference type="InterPro" id="IPR038765">
    <property type="entry name" value="Papain-like_cys_pep_sf"/>
</dbReference>
<name>A0ABR5MID3_9BACI</name>
<dbReference type="SUPFAM" id="SSF54001">
    <property type="entry name" value="Cysteine proteinases"/>
    <property type="match status" value="1"/>
</dbReference>
<organism evidence="1 2">
    <name type="scientific">Oceanobacillus caeni</name>
    <dbReference type="NCBI Taxonomy" id="405946"/>
    <lineage>
        <taxon>Bacteria</taxon>
        <taxon>Bacillati</taxon>
        <taxon>Bacillota</taxon>
        <taxon>Bacilli</taxon>
        <taxon>Bacillales</taxon>
        <taxon>Bacillaceae</taxon>
        <taxon>Oceanobacillus</taxon>
    </lineage>
</organism>
<dbReference type="Proteomes" id="UP000037854">
    <property type="component" value="Unassembled WGS sequence"/>
</dbReference>